<proteinExistence type="inferred from homology"/>
<feature type="transmembrane region" description="Helical" evidence="7">
    <location>
        <begin position="84"/>
        <end position="102"/>
    </location>
</feature>
<dbReference type="AlphaFoldDB" id="A0A2U3Z9E8"/>
<protein>
    <recommendedName>
        <fullName evidence="7">Battenin</fullName>
    </recommendedName>
</protein>
<accession>A0A2U3Z9E8</accession>
<evidence type="ECO:0000256" key="5">
    <source>
        <dbReference type="ARBA" id="ARBA00022989"/>
    </source>
</evidence>
<evidence type="ECO:0000256" key="3">
    <source>
        <dbReference type="ARBA" id="ARBA00022448"/>
    </source>
</evidence>
<gene>
    <name evidence="10" type="primary">LOC102727300</name>
</gene>
<evidence type="ECO:0000256" key="1">
    <source>
        <dbReference type="ARBA" id="ARBA00004127"/>
    </source>
</evidence>
<dbReference type="GO" id="GO:0007042">
    <property type="term" value="P:lysosomal lumen acidification"/>
    <property type="evidence" value="ECO:0007669"/>
    <property type="project" value="TreeGrafter"/>
</dbReference>
<dbReference type="OrthoDB" id="5965864at2759"/>
<comment type="similarity">
    <text evidence="2 7">Belongs to the battenin family.</text>
</comment>
<dbReference type="GO" id="GO:0012505">
    <property type="term" value="C:endomembrane system"/>
    <property type="evidence" value="ECO:0007669"/>
    <property type="project" value="UniProtKB-SubCell"/>
</dbReference>
<dbReference type="RefSeq" id="XP_006752348.2">
    <property type="nucleotide sequence ID" value="XM_006752285.2"/>
</dbReference>
<keyword evidence="5 7" id="KW-1133">Transmembrane helix</keyword>
<dbReference type="STRING" id="9713.A0A2U3Z9E8"/>
<organism evidence="9 10">
    <name type="scientific">Leptonychotes weddellii</name>
    <name type="common">Weddell seal</name>
    <name type="synonym">Otaria weddellii</name>
    <dbReference type="NCBI Taxonomy" id="9713"/>
    <lineage>
        <taxon>Eukaryota</taxon>
        <taxon>Metazoa</taxon>
        <taxon>Chordata</taxon>
        <taxon>Craniata</taxon>
        <taxon>Vertebrata</taxon>
        <taxon>Euteleostomi</taxon>
        <taxon>Mammalia</taxon>
        <taxon>Eutheria</taxon>
        <taxon>Laurasiatheria</taxon>
        <taxon>Carnivora</taxon>
        <taxon>Caniformia</taxon>
        <taxon>Pinnipedia</taxon>
        <taxon>Phocidae</taxon>
        <taxon>Monachinae</taxon>
        <taxon>Lobodontini</taxon>
        <taxon>Leptonychotes</taxon>
    </lineage>
</organism>
<evidence type="ECO:0000256" key="7">
    <source>
        <dbReference type="RuleBase" id="RU361113"/>
    </source>
</evidence>
<evidence type="ECO:0000256" key="8">
    <source>
        <dbReference type="SAM" id="MobiDB-lite"/>
    </source>
</evidence>
<evidence type="ECO:0000313" key="10">
    <source>
        <dbReference type="RefSeq" id="XP_006752348.2"/>
    </source>
</evidence>
<dbReference type="GeneID" id="102727300"/>
<keyword evidence="7" id="KW-0458">Lysosome</keyword>
<dbReference type="InterPro" id="IPR003492">
    <property type="entry name" value="Battenin_disease_Cln3"/>
</dbReference>
<dbReference type="PRINTS" id="PR01315">
    <property type="entry name" value="BATTENIN"/>
</dbReference>
<reference evidence="10" key="1">
    <citation type="submission" date="2025-08" db="UniProtKB">
        <authorList>
            <consortium name="RefSeq"/>
        </authorList>
    </citation>
    <scope>IDENTIFICATION</scope>
    <source>
        <tissue evidence="10">Liver</tissue>
    </source>
</reference>
<evidence type="ECO:0000313" key="9">
    <source>
        <dbReference type="Proteomes" id="UP000245341"/>
    </source>
</evidence>
<dbReference type="Proteomes" id="UP000245341">
    <property type="component" value="Unplaced"/>
</dbReference>
<name>A0A2U3Z9E8_LEPWE</name>
<comment type="subcellular location">
    <subcellularLocation>
        <location evidence="1">Endomembrane system</location>
        <topology evidence="1">Multi-pass membrane protein</topology>
    </subcellularLocation>
    <subcellularLocation>
        <location evidence="7">Lysosome membrane</location>
        <topology evidence="7">Multi-pass membrane protein</topology>
    </subcellularLocation>
</comment>
<dbReference type="Pfam" id="PF02487">
    <property type="entry name" value="CLN3"/>
    <property type="match status" value="1"/>
</dbReference>
<feature type="region of interest" description="Disordered" evidence="8">
    <location>
        <begin position="108"/>
        <end position="145"/>
    </location>
</feature>
<dbReference type="PANTHER" id="PTHR10981:SF0">
    <property type="entry name" value="BATTENIN"/>
    <property type="match status" value="1"/>
</dbReference>
<feature type="transmembrane region" description="Helical" evidence="7">
    <location>
        <begin position="21"/>
        <end position="47"/>
    </location>
</feature>
<dbReference type="GO" id="GO:0005765">
    <property type="term" value="C:lysosomal membrane"/>
    <property type="evidence" value="ECO:0007669"/>
    <property type="project" value="UniProtKB-SubCell"/>
</dbReference>
<feature type="transmembrane region" description="Helical" evidence="7">
    <location>
        <begin position="53"/>
        <end position="72"/>
    </location>
</feature>
<dbReference type="PANTHER" id="PTHR10981">
    <property type="entry name" value="BATTENIN"/>
    <property type="match status" value="1"/>
</dbReference>
<evidence type="ECO:0000256" key="4">
    <source>
        <dbReference type="ARBA" id="ARBA00022692"/>
    </source>
</evidence>
<keyword evidence="4 7" id="KW-0812">Transmembrane</keyword>
<keyword evidence="9" id="KW-1185">Reference proteome</keyword>
<dbReference type="KEGG" id="lww:102727300"/>
<dbReference type="InterPro" id="IPR036259">
    <property type="entry name" value="MFS_trans_sf"/>
</dbReference>
<dbReference type="SUPFAM" id="SSF103473">
    <property type="entry name" value="MFS general substrate transporter"/>
    <property type="match status" value="1"/>
</dbReference>
<evidence type="ECO:0000256" key="6">
    <source>
        <dbReference type="ARBA" id="ARBA00023136"/>
    </source>
</evidence>
<comment type="caution">
    <text evidence="7">Lacks conserved residue(s) required for the propagation of feature annotation.</text>
</comment>
<evidence type="ECO:0000256" key="2">
    <source>
        <dbReference type="ARBA" id="ARBA00007467"/>
    </source>
</evidence>
<keyword evidence="6 7" id="KW-0472">Membrane</keyword>
<keyword evidence="3" id="KW-0813">Transport</keyword>
<sequence>MAGHLRGSGRSGRPGVATAMLVLPPGVVLASISSGLGEVTFLALTAFYPRAVISWWSSGTGGAGLLGALSYLGLTQAGLSPQHTLLSMLGIPALLLVSYFFLLTSPEPQDPGGEEEAETSARQPLIGSGAPESKPGRKPRSPLEPSLSLWTGVSLSSLWWTQSGGEVDGSAGYGKNQRHSSI</sequence>